<dbReference type="CDD" id="cd05387">
    <property type="entry name" value="BY-kinase"/>
    <property type="match status" value="1"/>
</dbReference>
<evidence type="ECO:0000256" key="5">
    <source>
        <dbReference type="ARBA" id="ARBA00011903"/>
    </source>
</evidence>
<proteinExistence type="inferred from homology"/>
<keyword evidence="7" id="KW-0997">Cell inner membrane</keyword>
<keyword evidence="13 18" id="KW-1133">Transmembrane helix</keyword>
<evidence type="ECO:0000256" key="3">
    <source>
        <dbReference type="ARBA" id="ARBA00007316"/>
    </source>
</evidence>
<dbReference type="InterPro" id="IPR005702">
    <property type="entry name" value="Wzc-like_C"/>
</dbReference>
<keyword evidence="14 18" id="KW-0472">Membrane</keyword>
<evidence type="ECO:0000256" key="10">
    <source>
        <dbReference type="ARBA" id="ARBA00022741"/>
    </source>
</evidence>
<feature type="region of interest" description="Disordered" evidence="17">
    <location>
        <begin position="450"/>
        <end position="506"/>
    </location>
</feature>
<evidence type="ECO:0000256" key="6">
    <source>
        <dbReference type="ARBA" id="ARBA00022475"/>
    </source>
</evidence>
<evidence type="ECO:0000256" key="7">
    <source>
        <dbReference type="ARBA" id="ARBA00022519"/>
    </source>
</evidence>
<keyword evidence="8 21" id="KW-0808">Transferase</keyword>
<evidence type="ECO:0000256" key="2">
    <source>
        <dbReference type="ARBA" id="ARBA00006683"/>
    </source>
</evidence>
<evidence type="ECO:0000256" key="1">
    <source>
        <dbReference type="ARBA" id="ARBA00004429"/>
    </source>
</evidence>
<evidence type="ECO:0000256" key="12">
    <source>
        <dbReference type="ARBA" id="ARBA00022840"/>
    </source>
</evidence>
<evidence type="ECO:0000256" key="8">
    <source>
        <dbReference type="ARBA" id="ARBA00022679"/>
    </source>
</evidence>
<dbReference type="SUPFAM" id="SSF52540">
    <property type="entry name" value="P-loop containing nucleoside triphosphate hydrolases"/>
    <property type="match status" value="1"/>
</dbReference>
<keyword evidence="6" id="KW-1003">Cell membrane</keyword>
<gene>
    <name evidence="21" type="ORF">K0O64_04810</name>
</gene>
<dbReference type="NCBIfam" id="TIGR01007">
    <property type="entry name" value="eps_fam"/>
    <property type="match status" value="1"/>
</dbReference>
<evidence type="ECO:0000313" key="21">
    <source>
        <dbReference type="EMBL" id="QYL17876.1"/>
    </source>
</evidence>
<accession>A0ABX8VJA1</accession>
<keyword evidence="12" id="KW-0067">ATP-binding</keyword>
<dbReference type="RefSeq" id="WP_071947535.1">
    <property type="nucleotide sequence ID" value="NZ_BAAAVX010000003.1"/>
</dbReference>
<comment type="similarity">
    <text evidence="4">Belongs to the etk/wzc family.</text>
</comment>
<dbReference type="GO" id="GO:0004715">
    <property type="term" value="F:non-membrane spanning protein tyrosine kinase activity"/>
    <property type="evidence" value="ECO:0007669"/>
    <property type="project" value="UniProtKB-EC"/>
</dbReference>
<dbReference type="PANTHER" id="PTHR32309">
    <property type="entry name" value="TYROSINE-PROTEIN KINASE"/>
    <property type="match status" value="1"/>
</dbReference>
<name>A0ABX8VJA1_9MYCO</name>
<sequence>MNIRDFAKLLRTRWITVCVTTLAVVLGAVLYTLLTTPLYQASTRLFVSASSGGASVSDLYQGNLFSQQRVLSYAELLGGGTVAQRTIDKLKLDTTADALEKRIKATVKPNTVLIDVSVLDESPVRARDIANALSDEFVALVGELETTTPGAQADSRVVVEQRASVPTKPLVPNPVRNIGIGLGLGVLLGVGLAVLRDMLDNTIKSQQTLEEIAGSSVVGYIPLDKDIRKVPALSFVSDNSGTAEAFRKLRTNLQFLAVDNPPRVIVVTSSSPAEGKSTTAINIALALAEAEHNVVLVDGDMRRPSLDKYLDLVGSVGFSTVLSGTASLAEVLQKTEFPRLTVLTAGSIPPNPSELLGSLAARKVLDELRAQFDFVVVDSSPLLAVTDGAVLAATADGALIVARFGKTKRDHLAHAVENLNSVGASVLGAVMTMMPARGGSSYSYHYSYGGSSGDGNRDQRKEPANFHSADAETNRPDVNTTADATSPRHLTERKDGDASPVKRSLD</sequence>
<comment type="similarity">
    <text evidence="2">Belongs to the CpsC/CapA family.</text>
</comment>
<evidence type="ECO:0000259" key="20">
    <source>
        <dbReference type="Pfam" id="PF13614"/>
    </source>
</evidence>
<evidence type="ECO:0000259" key="19">
    <source>
        <dbReference type="Pfam" id="PF02706"/>
    </source>
</evidence>
<dbReference type="EC" id="2.7.10.2" evidence="5"/>
<dbReference type="InterPro" id="IPR050445">
    <property type="entry name" value="Bact_polysacc_biosynth/exp"/>
</dbReference>
<evidence type="ECO:0000256" key="4">
    <source>
        <dbReference type="ARBA" id="ARBA00008883"/>
    </source>
</evidence>
<evidence type="ECO:0000256" key="9">
    <source>
        <dbReference type="ARBA" id="ARBA00022692"/>
    </source>
</evidence>
<keyword evidence="9 18" id="KW-0812">Transmembrane</keyword>
<dbReference type="Pfam" id="PF13614">
    <property type="entry name" value="AAA_31"/>
    <property type="match status" value="1"/>
</dbReference>
<dbReference type="Proteomes" id="UP000825367">
    <property type="component" value="Chromosome"/>
</dbReference>
<keyword evidence="15" id="KW-0829">Tyrosine-protein kinase</keyword>
<dbReference type="InterPro" id="IPR025669">
    <property type="entry name" value="AAA_dom"/>
</dbReference>
<dbReference type="InterPro" id="IPR027417">
    <property type="entry name" value="P-loop_NTPase"/>
</dbReference>
<keyword evidence="11" id="KW-0418">Kinase</keyword>
<feature type="domain" description="Polysaccharide chain length determinant N-terminal" evidence="19">
    <location>
        <begin position="3"/>
        <end position="90"/>
    </location>
</feature>
<evidence type="ECO:0000256" key="14">
    <source>
        <dbReference type="ARBA" id="ARBA00023136"/>
    </source>
</evidence>
<evidence type="ECO:0000256" key="13">
    <source>
        <dbReference type="ARBA" id="ARBA00022989"/>
    </source>
</evidence>
<dbReference type="PANTHER" id="PTHR32309:SF13">
    <property type="entry name" value="FERRIC ENTEROBACTIN TRANSPORT PROTEIN FEPE"/>
    <property type="match status" value="1"/>
</dbReference>
<keyword evidence="22" id="KW-1185">Reference proteome</keyword>
<feature type="domain" description="AAA" evidence="20">
    <location>
        <begin position="263"/>
        <end position="403"/>
    </location>
</feature>
<evidence type="ECO:0000256" key="11">
    <source>
        <dbReference type="ARBA" id="ARBA00022777"/>
    </source>
</evidence>
<evidence type="ECO:0000256" key="15">
    <source>
        <dbReference type="ARBA" id="ARBA00023137"/>
    </source>
</evidence>
<comment type="similarity">
    <text evidence="3">Belongs to the CpsD/CapB family.</text>
</comment>
<evidence type="ECO:0000256" key="18">
    <source>
        <dbReference type="SAM" id="Phobius"/>
    </source>
</evidence>
<dbReference type="Pfam" id="PF02706">
    <property type="entry name" value="Wzz"/>
    <property type="match status" value="1"/>
</dbReference>
<keyword evidence="10" id="KW-0547">Nucleotide-binding</keyword>
<dbReference type="EMBL" id="CP080333">
    <property type="protein sequence ID" value="QYL17876.1"/>
    <property type="molecule type" value="Genomic_DNA"/>
</dbReference>
<evidence type="ECO:0000313" key="22">
    <source>
        <dbReference type="Proteomes" id="UP000825367"/>
    </source>
</evidence>
<evidence type="ECO:0000256" key="16">
    <source>
        <dbReference type="ARBA" id="ARBA00051245"/>
    </source>
</evidence>
<reference evidence="21 22" key="1">
    <citation type="submission" date="2021-07" db="EMBL/GenBank/DDBJ databases">
        <title>Whole genome sequencing of non-tuberculosis mycobacteria type-strains.</title>
        <authorList>
            <person name="Igarashi Y."/>
            <person name="Osugi A."/>
            <person name="Mitarai S."/>
        </authorList>
    </citation>
    <scope>NUCLEOTIDE SEQUENCE [LARGE SCALE GENOMIC DNA]</scope>
    <source>
        <strain evidence="21 22">JCM 16370</strain>
    </source>
</reference>
<protein>
    <recommendedName>
        <fullName evidence="5">non-specific protein-tyrosine kinase</fullName>
        <ecNumber evidence="5">2.7.10.2</ecNumber>
    </recommendedName>
</protein>
<dbReference type="Gene3D" id="3.40.50.300">
    <property type="entry name" value="P-loop containing nucleotide triphosphate hydrolases"/>
    <property type="match status" value="1"/>
</dbReference>
<comment type="subcellular location">
    <subcellularLocation>
        <location evidence="1">Cell inner membrane</location>
        <topology evidence="1">Multi-pass membrane protein</topology>
    </subcellularLocation>
</comment>
<evidence type="ECO:0000256" key="17">
    <source>
        <dbReference type="SAM" id="MobiDB-lite"/>
    </source>
</evidence>
<comment type="catalytic activity">
    <reaction evidence="16">
        <text>L-tyrosyl-[protein] + ATP = O-phospho-L-tyrosyl-[protein] + ADP + H(+)</text>
        <dbReference type="Rhea" id="RHEA:10596"/>
        <dbReference type="Rhea" id="RHEA-COMP:10136"/>
        <dbReference type="Rhea" id="RHEA-COMP:20101"/>
        <dbReference type="ChEBI" id="CHEBI:15378"/>
        <dbReference type="ChEBI" id="CHEBI:30616"/>
        <dbReference type="ChEBI" id="CHEBI:46858"/>
        <dbReference type="ChEBI" id="CHEBI:61978"/>
        <dbReference type="ChEBI" id="CHEBI:456216"/>
        <dbReference type="EC" id="2.7.10.2"/>
    </reaction>
</comment>
<organism evidence="21 22">
    <name type="scientific">Mycolicibacterium pallens</name>
    <dbReference type="NCBI Taxonomy" id="370524"/>
    <lineage>
        <taxon>Bacteria</taxon>
        <taxon>Bacillati</taxon>
        <taxon>Actinomycetota</taxon>
        <taxon>Actinomycetes</taxon>
        <taxon>Mycobacteriales</taxon>
        <taxon>Mycobacteriaceae</taxon>
        <taxon>Mycolicibacterium</taxon>
    </lineage>
</organism>
<feature type="compositionally biased region" description="Basic and acidic residues" evidence="17">
    <location>
        <begin position="455"/>
        <end position="475"/>
    </location>
</feature>
<feature type="transmembrane region" description="Helical" evidence="18">
    <location>
        <begin position="12"/>
        <end position="34"/>
    </location>
</feature>
<dbReference type="InterPro" id="IPR003856">
    <property type="entry name" value="LPS_length_determ_N"/>
</dbReference>